<reference evidence="3" key="1">
    <citation type="submission" date="2018-03" db="EMBL/GenBank/DDBJ databases">
        <authorList>
            <person name="Rodrigo-Torres L."/>
            <person name="Arahal R. D."/>
            <person name="Lucena T."/>
        </authorList>
    </citation>
    <scope>NUCLEOTIDE SEQUENCE [LARGE SCALE GENOMIC DNA]</scope>
    <source>
        <strain evidence="3">CECT 7615</strain>
    </source>
</reference>
<gene>
    <name evidence="2" type="ORF">TRM7615_04173</name>
</gene>
<name>A0A2R8CE47_9RHOB</name>
<accession>A0A2R8CE47</accession>
<organism evidence="2 3">
    <name type="scientific">Falsiruegeria mediterranea M17</name>
    <dbReference type="NCBI Taxonomy" id="1200281"/>
    <lineage>
        <taxon>Bacteria</taxon>
        <taxon>Pseudomonadati</taxon>
        <taxon>Pseudomonadota</taxon>
        <taxon>Alphaproteobacteria</taxon>
        <taxon>Rhodobacterales</taxon>
        <taxon>Roseobacteraceae</taxon>
        <taxon>Falsiruegeria</taxon>
    </lineage>
</organism>
<feature type="compositionally biased region" description="Acidic residues" evidence="1">
    <location>
        <begin position="17"/>
        <end position="27"/>
    </location>
</feature>
<dbReference type="RefSeq" id="WP_108791290.1">
    <property type="nucleotide sequence ID" value="NZ_ONZG01000012.1"/>
</dbReference>
<evidence type="ECO:0000313" key="3">
    <source>
        <dbReference type="Proteomes" id="UP000244898"/>
    </source>
</evidence>
<proteinExistence type="predicted"/>
<evidence type="ECO:0000313" key="2">
    <source>
        <dbReference type="EMBL" id="SPJ30639.1"/>
    </source>
</evidence>
<evidence type="ECO:0008006" key="4">
    <source>
        <dbReference type="Google" id="ProtNLM"/>
    </source>
</evidence>
<dbReference type="Proteomes" id="UP000244898">
    <property type="component" value="Unassembled WGS sequence"/>
</dbReference>
<dbReference type="AlphaFoldDB" id="A0A2R8CE47"/>
<dbReference type="EMBL" id="ONZG01000012">
    <property type="protein sequence ID" value="SPJ30639.1"/>
    <property type="molecule type" value="Genomic_DNA"/>
</dbReference>
<dbReference type="OrthoDB" id="8455637at2"/>
<evidence type="ECO:0000256" key="1">
    <source>
        <dbReference type="SAM" id="MobiDB-lite"/>
    </source>
</evidence>
<sequence>MWRADLEGSNLLQSPYDPDEDPSDEDLWFLPGPPDEDDASDTPWPIAPRSMSLDPTVWLEAERAQYRALLATAQAVERYAERLRHFPQQVKERFALATVSAVLRSEGVWLGPERIALYQALRIATGDTARDLSRASWAMRRLMARPVQGGGPTDGAHHFLGRTHQTDAQDLPGEGRPTGFELEAIGQDWSDTVASLHTAHPLTRAAYAFAQWRAHDITPWDELLEPTIAAVILGREGLGDVATFLPLADSHRFDRHGLTDNAGGAQARLEVFFTAIRQGALNANMELERLADWRARAERVTSHLSGRTPGALIETMTKYPIASVELVSEDTECSRPSARRNLNIFADLDLVREVTGQDRYRFWAAQL</sequence>
<protein>
    <recommendedName>
        <fullName evidence="4">HTH DNA binding domain-containing protein</fullName>
    </recommendedName>
</protein>
<feature type="region of interest" description="Disordered" evidence="1">
    <location>
        <begin position="1"/>
        <end position="45"/>
    </location>
</feature>
<keyword evidence="3" id="KW-1185">Reference proteome</keyword>